<proteinExistence type="inferred from homology"/>
<dbReference type="NCBIfam" id="TIGR01891">
    <property type="entry name" value="amidohydrolases"/>
    <property type="match status" value="1"/>
</dbReference>
<dbReference type="AlphaFoldDB" id="W2S8G8"/>
<dbReference type="EMBL" id="KB822713">
    <property type="protein sequence ID" value="ETN45001.1"/>
    <property type="molecule type" value="Genomic_DNA"/>
</dbReference>
<dbReference type="Pfam" id="PF01546">
    <property type="entry name" value="Peptidase_M20"/>
    <property type="match status" value="1"/>
</dbReference>
<dbReference type="InterPro" id="IPR017439">
    <property type="entry name" value="Amidohydrolase"/>
</dbReference>
<feature type="domain" description="Peptidase M20 dimerisation" evidence="4">
    <location>
        <begin position="198"/>
        <end position="295"/>
    </location>
</feature>
<reference evidence="5 6" key="1">
    <citation type="submission" date="2013-03" db="EMBL/GenBank/DDBJ databases">
        <title>The Genome Sequence of Phialophora europaea CBS 101466.</title>
        <authorList>
            <consortium name="The Broad Institute Genomics Platform"/>
            <person name="Cuomo C."/>
            <person name="de Hoog S."/>
            <person name="Gorbushina A."/>
            <person name="Walker B."/>
            <person name="Young S.K."/>
            <person name="Zeng Q."/>
            <person name="Gargeya S."/>
            <person name="Fitzgerald M."/>
            <person name="Haas B."/>
            <person name="Abouelleil A."/>
            <person name="Allen A.W."/>
            <person name="Alvarado L."/>
            <person name="Arachchi H.M."/>
            <person name="Berlin A.M."/>
            <person name="Chapman S.B."/>
            <person name="Gainer-Dewar J."/>
            <person name="Goldberg J."/>
            <person name="Griggs A."/>
            <person name="Gujja S."/>
            <person name="Hansen M."/>
            <person name="Howarth C."/>
            <person name="Imamovic A."/>
            <person name="Ireland A."/>
            <person name="Larimer J."/>
            <person name="McCowan C."/>
            <person name="Murphy C."/>
            <person name="Pearson M."/>
            <person name="Poon T.W."/>
            <person name="Priest M."/>
            <person name="Roberts A."/>
            <person name="Saif S."/>
            <person name="Shea T."/>
            <person name="Sisk P."/>
            <person name="Sykes S."/>
            <person name="Wortman J."/>
            <person name="Nusbaum C."/>
            <person name="Birren B."/>
        </authorList>
    </citation>
    <scope>NUCLEOTIDE SEQUENCE [LARGE SCALE GENOMIC DNA]</scope>
    <source>
        <strain evidence="5 6">CBS 101466</strain>
    </source>
</reference>
<feature type="region of interest" description="Disordered" evidence="3">
    <location>
        <begin position="1"/>
        <end position="30"/>
    </location>
</feature>
<dbReference type="PANTHER" id="PTHR30575">
    <property type="entry name" value="PEPTIDASE M20"/>
    <property type="match status" value="1"/>
</dbReference>
<dbReference type="eggNOG" id="ENOG502QQPD">
    <property type="taxonomic scope" value="Eukaryota"/>
</dbReference>
<dbReference type="InterPro" id="IPR052030">
    <property type="entry name" value="Peptidase_M20/M20A_hydrolases"/>
</dbReference>
<dbReference type="InterPro" id="IPR002933">
    <property type="entry name" value="Peptidase_M20"/>
</dbReference>
<feature type="compositionally biased region" description="Basic and acidic residues" evidence="3">
    <location>
        <begin position="19"/>
        <end position="30"/>
    </location>
</feature>
<dbReference type="Proteomes" id="UP000030752">
    <property type="component" value="Unassembled WGS sequence"/>
</dbReference>
<dbReference type="Gene3D" id="3.40.630.10">
    <property type="entry name" value="Zn peptidases"/>
    <property type="match status" value="1"/>
</dbReference>
<sequence length="428" mass="46716">MGSIALDKETSAPATQNEKNPDFSKLRESATDAIDGAERQLRELNRQIHDNPELAYKEYQAVENICRFLESHDFGVQRATYGLETSFTAEVGSSGPLVIICAEYDALPNIGHACGHNLIATSSIAAFVGATRTLTKSGLSGRIRLLGTPAEEGEGGKVKLIQAGAFKEDIAAAIMAHPLARHQFEKGFSGLAGMRMIGSYKFRVEFRGKEAHAAGEPWNGVNALDAAVAAYNNISLLRQSMRPDERVHGVFEEGGTVPNIITEYTRMNWYVRSPSMKRGKALLDKVRKCCDAAALSTGCTLNYKDNPTYKDLRVNEPLSQCYVNEMAYIGEQVTLRQDECFTASTDMGKSAPCNVSYEVPSFHGGFGIPTDPDVAQHHPRFAHFAGRDSAHEEAIKVGKGMALLALRVITDPELIKDAKADFDIPPDE</sequence>
<organism evidence="5 6">
    <name type="scientific">Cyphellophora europaea (strain CBS 101466)</name>
    <name type="common">Phialophora europaea</name>
    <dbReference type="NCBI Taxonomy" id="1220924"/>
    <lineage>
        <taxon>Eukaryota</taxon>
        <taxon>Fungi</taxon>
        <taxon>Dikarya</taxon>
        <taxon>Ascomycota</taxon>
        <taxon>Pezizomycotina</taxon>
        <taxon>Eurotiomycetes</taxon>
        <taxon>Chaetothyriomycetidae</taxon>
        <taxon>Chaetothyriales</taxon>
        <taxon>Cyphellophoraceae</taxon>
        <taxon>Cyphellophora</taxon>
    </lineage>
</organism>
<evidence type="ECO:0000256" key="1">
    <source>
        <dbReference type="ARBA" id="ARBA00006247"/>
    </source>
</evidence>
<dbReference type="CDD" id="cd05672">
    <property type="entry name" value="M20_ACY1L2-like"/>
    <property type="match status" value="1"/>
</dbReference>
<evidence type="ECO:0000259" key="4">
    <source>
        <dbReference type="Pfam" id="PF07687"/>
    </source>
</evidence>
<dbReference type="HOGENOM" id="CLU_031812_1_2_1"/>
<dbReference type="FunFam" id="3.30.70.360:FF:000004">
    <property type="entry name" value="Peptidase M20 domain-containing protein 2"/>
    <property type="match status" value="1"/>
</dbReference>
<dbReference type="GeneID" id="19977216"/>
<dbReference type="InterPro" id="IPR036264">
    <property type="entry name" value="Bact_exopeptidase_dim_dom"/>
</dbReference>
<dbReference type="SUPFAM" id="SSF55031">
    <property type="entry name" value="Bacterial exopeptidase dimerisation domain"/>
    <property type="match status" value="1"/>
</dbReference>
<dbReference type="OrthoDB" id="6119954at2759"/>
<dbReference type="SUPFAM" id="SSF53187">
    <property type="entry name" value="Zn-dependent exopeptidases"/>
    <property type="match status" value="1"/>
</dbReference>
<dbReference type="PANTHER" id="PTHR30575:SF8">
    <property type="entry name" value="PEPTIDASE M20 DOMAIN-CONTAINING PROTEIN 2"/>
    <property type="match status" value="1"/>
</dbReference>
<dbReference type="InParanoid" id="W2S8G8"/>
<dbReference type="RefSeq" id="XP_008712771.1">
    <property type="nucleotide sequence ID" value="XM_008714549.1"/>
</dbReference>
<accession>W2S8G8</accession>
<evidence type="ECO:0000256" key="3">
    <source>
        <dbReference type="SAM" id="MobiDB-lite"/>
    </source>
</evidence>
<gene>
    <name evidence="5" type="ORF">HMPREF1541_09877</name>
</gene>
<dbReference type="InterPro" id="IPR017144">
    <property type="entry name" value="Xaa-Arg_dipeptidase"/>
</dbReference>
<dbReference type="InterPro" id="IPR011650">
    <property type="entry name" value="Peptidase_M20_dimer"/>
</dbReference>
<dbReference type="VEuPathDB" id="FungiDB:HMPREF1541_09877"/>
<feature type="compositionally biased region" description="Basic and acidic residues" evidence="3">
    <location>
        <begin position="1"/>
        <end position="10"/>
    </location>
</feature>
<evidence type="ECO:0000313" key="5">
    <source>
        <dbReference type="EMBL" id="ETN45001.1"/>
    </source>
</evidence>
<evidence type="ECO:0000256" key="2">
    <source>
        <dbReference type="PIRNR" id="PIRNR037226"/>
    </source>
</evidence>
<comment type="similarity">
    <text evidence="1 2">Belongs to the peptidase M20A family.</text>
</comment>
<keyword evidence="6" id="KW-1185">Reference proteome</keyword>
<dbReference type="Pfam" id="PF07687">
    <property type="entry name" value="M20_dimer"/>
    <property type="match status" value="1"/>
</dbReference>
<name>W2S8G8_CYPE1</name>
<evidence type="ECO:0000313" key="6">
    <source>
        <dbReference type="Proteomes" id="UP000030752"/>
    </source>
</evidence>
<dbReference type="Gene3D" id="3.30.70.360">
    <property type="match status" value="1"/>
</dbReference>
<protein>
    <recommendedName>
        <fullName evidence="2">Peptidase M20 domain-containing protein 2</fullName>
    </recommendedName>
</protein>
<dbReference type="PIRSF" id="PIRSF037226">
    <property type="entry name" value="Amidohydrolase_ACY1L2_prd"/>
    <property type="match status" value="1"/>
</dbReference>
<dbReference type="GO" id="GO:0016805">
    <property type="term" value="F:dipeptidase activity"/>
    <property type="evidence" value="ECO:0007669"/>
    <property type="project" value="InterPro"/>
</dbReference>